<proteinExistence type="predicted"/>
<gene>
    <name evidence="1" type="ordered locus">cgR_2582</name>
</gene>
<protein>
    <submittedName>
        <fullName evidence="1">Uncharacterized protein</fullName>
    </submittedName>
</protein>
<sequence length="56" mass="6158">MQDPELPVDKVGASTFKTQRLKRWGNCTVDCDIEDGVAEADIFSLESISGVVEFLP</sequence>
<dbReference type="KEGG" id="cgt:cgR_2582"/>
<accession>A0AB72VDY0</accession>
<dbReference type="EMBL" id="AP009044">
    <property type="protein sequence ID" value="BAF55596.1"/>
    <property type="molecule type" value="Genomic_DNA"/>
</dbReference>
<dbReference type="Proteomes" id="UP000006698">
    <property type="component" value="Chromosome"/>
</dbReference>
<evidence type="ECO:0000313" key="1">
    <source>
        <dbReference type="EMBL" id="BAF55596.1"/>
    </source>
</evidence>
<name>A0AB72VDY0_CORGB</name>
<reference evidence="1" key="1">
    <citation type="journal article" date="2007" name="Microbiology">
        <title>Comparative analysis of the Corynebacterium glutamicum group and complete genome sequence of strain R.</title>
        <authorList>
            <person name="Yukawa H."/>
            <person name="Omumasaba C.A."/>
            <person name="Nonaka H."/>
            <person name="Kos P."/>
            <person name="Okai N."/>
            <person name="Suzuki N."/>
            <person name="Suda M."/>
            <person name="Tsuge Y."/>
            <person name="Watanabe J."/>
            <person name="Ikeda Y."/>
            <person name="Vertes A.A."/>
            <person name="Inui M."/>
        </authorList>
    </citation>
    <scope>NUCLEOTIDE SEQUENCE</scope>
    <source>
        <strain evidence="1">R</strain>
    </source>
</reference>
<organism evidence="1">
    <name type="scientific">Corynebacterium glutamicum (strain R)</name>
    <dbReference type="NCBI Taxonomy" id="340322"/>
    <lineage>
        <taxon>Bacteria</taxon>
        <taxon>Bacillati</taxon>
        <taxon>Actinomycetota</taxon>
        <taxon>Actinomycetes</taxon>
        <taxon>Mycobacteriales</taxon>
        <taxon>Corynebacteriaceae</taxon>
        <taxon>Corynebacterium</taxon>
    </lineage>
</organism>
<dbReference type="AlphaFoldDB" id="A0AB72VDY0"/>